<comment type="caution">
    <text evidence="3">The sequence shown here is derived from an EMBL/GenBank/DDBJ whole genome shotgun (WGS) entry which is preliminary data.</text>
</comment>
<dbReference type="InterPro" id="IPR015168">
    <property type="entry name" value="SsuA/THI5"/>
</dbReference>
<keyword evidence="1" id="KW-0732">Signal</keyword>
<dbReference type="RefSeq" id="WP_017490656.1">
    <property type="nucleotide sequence ID" value="NZ_CAUQAZ010000068.1"/>
</dbReference>
<dbReference type="AlphaFoldDB" id="A0A1X0WH17"/>
<feature type="domain" description="SsuA/THI5-like" evidence="2">
    <location>
        <begin position="53"/>
        <end position="261"/>
    </location>
</feature>
<protein>
    <submittedName>
        <fullName evidence="3">ABC transporter substrate-binding protein</fullName>
    </submittedName>
</protein>
<evidence type="ECO:0000313" key="4">
    <source>
        <dbReference type="Proteomes" id="UP000192536"/>
    </source>
</evidence>
<keyword evidence="4" id="KW-1185">Reference proteome</keyword>
<dbReference type="STRING" id="1646377.BS640_08225"/>
<organism evidence="3 4">
    <name type="scientific">Rouxiella badensis</name>
    <dbReference type="NCBI Taxonomy" id="1646377"/>
    <lineage>
        <taxon>Bacteria</taxon>
        <taxon>Pseudomonadati</taxon>
        <taxon>Pseudomonadota</taxon>
        <taxon>Gammaproteobacteria</taxon>
        <taxon>Enterobacterales</taxon>
        <taxon>Yersiniaceae</taxon>
        <taxon>Rouxiella</taxon>
    </lineage>
</organism>
<dbReference type="PANTHER" id="PTHR31528">
    <property type="entry name" value="4-AMINO-5-HYDROXYMETHYL-2-METHYLPYRIMIDINE PHOSPHATE SYNTHASE THI11-RELATED"/>
    <property type="match status" value="1"/>
</dbReference>
<reference evidence="3 4" key="1">
    <citation type="journal article" date="2017" name="Int. J. Syst. Evol. Microbiol.">
        <title>Rouxiella badensis sp. nov. and Rouxiella silvae sp. nov. isolated from peat bog soil in Germany and emendation of the genus description.</title>
        <authorList>
            <person name="Le Fleche-Mateos A."/>
            <person name="Kugler J.H."/>
            <person name="Hansen S.H."/>
            <person name="Syldatk C."/>
            <person name="Hausmann R."/>
            <person name="Lomprez F."/>
            <person name="Vandenbogaert M."/>
            <person name="Manuguerra J.C."/>
            <person name="Grimont P.A."/>
        </authorList>
    </citation>
    <scope>NUCLEOTIDE SEQUENCE [LARGE SCALE GENOMIC DNA]</scope>
    <source>
        <strain evidence="3 4">DSM 100043</strain>
    </source>
</reference>
<dbReference type="InterPro" id="IPR027939">
    <property type="entry name" value="NMT1/THI5"/>
</dbReference>
<evidence type="ECO:0000313" key="3">
    <source>
        <dbReference type="EMBL" id="ORJ26088.1"/>
    </source>
</evidence>
<dbReference type="GO" id="GO:0009228">
    <property type="term" value="P:thiamine biosynthetic process"/>
    <property type="evidence" value="ECO:0007669"/>
    <property type="project" value="InterPro"/>
</dbReference>
<dbReference type="Proteomes" id="UP000192536">
    <property type="component" value="Unassembled WGS sequence"/>
</dbReference>
<evidence type="ECO:0000259" key="2">
    <source>
        <dbReference type="Pfam" id="PF09084"/>
    </source>
</evidence>
<dbReference type="SUPFAM" id="SSF53850">
    <property type="entry name" value="Periplasmic binding protein-like II"/>
    <property type="match status" value="1"/>
</dbReference>
<evidence type="ECO:0000256" key="1">
    <source>
        <dbReference type="SAM" id="SignalP"/>
    </source>
</evidence>
<feature type="signal peptide" evidence="1">
    <location>
        <begin position="1"/>
        <end position="24"/>
    </location>
</feature>
<proteinExistence type="predicted"/>
<gene>
    <name evidence="3" type="ORF">BS640_08225</name>
</gene>
<feature type="chain" id="PRO_5010875687" evidence="1">
    <location>
        <begin position="25"/>
        <end position="334"/>
    </location>
</feature>
<dbReference type="Gene3D" id="3.40.190.10">
    <property type="entry name" value="Periplasmic binding protein-like II"/>
    <property type="match status" value="2"/>
</dbReference>
<dbReference type="Pfam" id="PF09084">
    <property type="entry name" value="NMT1"/>
    <property type="match status" value="1"/>
</dbReference>
<dbReference type="EMBL" id="MRWE01000010">
    <property type="protein sequence ID" value="ORJ26088.1"/>
    <property type="molecule type" value="Genomic_DNA"/>
</dbReference>
<accession>A0A1X0WH17</accession>
<sequence>MKRRTFLAGTILAGATLMSTLLPAVGGIATASAASLTKVTFIQEWPVADGFWIPWILGKEKGFYAQEGIDLDIVAPPTVADTMKFLGTGRANVAFTTVMDIIFAKEQGAPVEAIGRYGNGNNWGIISQQGKTYTVADLKGKSVGIYNDAWTKAQLALMLKSAGLTLNDVQMVTAADDTVPLLLQKRVDVITGITNAEGTEMTTTGKQKPEFLPAIAHGVPNTPIFMLAGNQDWLKANPELAKAFMRATVKSMAYAVNHPDEGVQAFATAYSKAYDPVYIKQQWADTVPLLKPADSKSLAQEAATWQSLLTAIKAEGIVKDPLPADQYFTNQYLP</sequence>
<name>A0A1X0WH17_9GAMM</name>
<dbReference type="PANTHER" id="PTHR31528:SF3">
    <property type="entry name" value="THIAMINE BIOSYNTHESIS PROTEIN HI_0357-RELATED"/>
    <property type="match status" value="1"/>
</dbReference>